<proteinExistence type="predicted"/>
<reference evidence="1" key="2">
    <citation type="journal article" date="2015" name="Data Brief">
        <title>Shoot transcriptome of the giant reed, Arundo donax.</title>
        <authorList>
            <person name="Barrero R.A."/>
            <person name="Guerrero F.D."/>
            <person name="Moolhuijzen P."/>
            <person name="Goolsby J.A."/>
            <person name="Tidwell J."/>
            <person name="Bellgard S.E."/>
            <person name="Bellgard M.I."/>
        </authorList>
    </citation>
    <scope>NUCLEOTIDE SEQUENCE</scope>
    <source>
        <tissue evidence="1">Shoot tissue taken approximately 20 cm above the soil surface</tissue>
    </source>
</reference>
<name>A0A0A9DTW0_ARUDO</name>
<accession>A0A0A9DTW0</accession>
<evidence type="ECO:0000313" key="1">
    <source>
        <dbReference type="EMBL" id="JAD91246.1"/>
    </source>
</evidence>
<organism evidence="1">
    <name type="scientific">Arundo donax</name>
    <name type="common">Giant reed</name>
    <name type="synonym">Donax arundinaceus</name>
    <dbReference type="NCBI Taxonomy" id="35708"/>
    <lineage>
        <taxon>Eukaryota</taxon>
        <taxon>Viridiplantae</taxon>
        <taxon>Streptophyta</taxon>
        <taxon>Embryophyta</taxon>
        <taxon>Tracheophyta</taxon>
        <taxon>Spermatophyta</taxon>
        <taxon>Magnoliopsida</taxon>
        <taxon>Liliopsida</taxon>
        <taxon>Poales</taxon>
        <taxon>Poaceae</taxon>
        <taxon>PACMAD clade</taxon>
        <taxon>Arundinoideae</taxon>
        <taxon>Arundineae</taxon>
        <taxon>Arundo</taxon>
    </lineage>
</organism>
<sequence>MLYLEPLQSWAPHHPAHCYLCLRQSCRSWALGGQKPFPLELKQA</sequence>
<reference evidence="1" key="1">
    <citation type="submission" date="2014-09" db="EMBL/GenBank/DDBJ databases">
        <authorList>
            <person name="Magalhaes I.L.F."/>
            <person name="Oliveira U."/>
            <person name="Santos F.R."/>
            <person name="Vidigal T.H.D.A."/>
            <person name="Brescovit A.D."/>
            <person name="Santos A.J."/>
        </authorList>
    </citation>
    <scope>NUCLEOTIDE SEQUENCE</scope>
    <source>
        <tissue evidence="1">Shoot tissue taken approximately 20 cm above the soil surface</tissue>
    </source>
</reference>
<protein>
    <submittedName>
        <fullName evidence="1">Uncharacterized protein</fullName>
    </submittedName>
</protein>
<dbReference type="EMBL" id="GBRH01206649">
    <property type="protein sequence ID" value="JAD91246.1"/>
    <property type="molecule type" value="Transcribed_RNA"/>
</dbReference>
<dbReference type="AlphaFoldDB" id="A0A0A9DTW0"/>